<reference evidence="2 3" key="1">
    <citation type="journal article" date="2011" name="Int. J. Syst. Evol. Microbiol.">
        <title>Description of Undibacterium oligocarboniphilum sp. nov., isolated from purified water, and Undibacterium pigrum strain CCUG 49012 as the type strain of Undibacterium parvum sp. nov., and emended descriptions of the genus Undibacterium and the species Undibacterium pigrum.</title>
        <authorList>
            <person name="Eder W."/>
            <person name="Wanner G."/>
            <person name="Ludwig W."/>
            <person name="Busse H.J."/>
            <person name="Ziemke-Kageler F."/>
            <person name="Lang E."/>
        </authorList>
    </citation>
    <scope>NUCLEOTIDE SEQUENCE [LARGE SCALE GENOMIC DNA]</scope>
    <source>
        <strain evidence="2 3">DSM 23061</strain>
    </source>
</reference>
<name>A0A3S9HKE5_9BURK</name>
<dbReference type="Proteomes" id="UP000275663">
    <property type="component" value="Chromosome"/>
</dbReference>
<dbReference type="RefSeq" id="WP_126127961.1">
    <property type="nucleotide sequence ID" value="NZ_CP034464.1"/>
</dbReference>
<gene>
    <name evidence="2" type="ORF">EJN92_11545</name>
</gene>
<dbReference type="EMBL" id="CP034464">
    <property type="protein sequence ID" value="AZP12582.1"/>
    <property type="molecule type" value="Genomic_DNA"/>
</dbReference>
<proteinExistence type="predicted"/>
<keyword evidence="1" id="KW-0732">Signal</keyword>
<accession>A0A3S9HKE5</accession>
<dbReference type="OrthoDB" id="5985781at2"/>
<evidence type="ECO:0000256" key="1">
    <source>
        <dbReference type="SAM" id="SignalP"/>
    </source>
</evidence>
<dbReference type="AlphaFoldDB" id="A0A3S9HKE5"/>
<organism evidence="2 3">
    <name type="scientific">Undibacterium parvum</name>
    <dbReference type="NCBI Taxonomy" id="401471"/>
    <lineage>
        <taxon>Bacteria</taxon>
        <taxon>Pseudomonadati</taxon>
        <taxon>Pseudomonadota</taxon>
        <taxon>Betaproteobacteria</taxon>
        <taxon>Burkholderiales</taxon>
        <taxon>Oxalobacteraceae</taxon>
        <taxon>Undibacterium</taxon>
    </lineage>
</organism>
<sequence length="148" mass="16274">MKRMNTAIRFTLGCILCSLMLSASGQDAKSYKEGPVTELSYIKIKSGKFDDYMKFLDTSYKALMEENKKAGLILGYKVYAAQARSPREADLILATTYANMAALDKADEGEAVAVKVLGSSDAQNKATMAREAMREVLGSELIRELILK</sequence>
<evidence type="ECO:0000313" key="3">
    <source>
        <dbReference type="Proteomes" id="UP000275663"/>
    </source>
</evidence>
<protein>
    <submittedName>
        <fullName evidence="2">Uncharacterized protein</fullName>
    </submittedName>
</protein>
<feature type="signal peptide" evidence="1">
    <location>
        <begin position="1"/>
        <end position="23"/>
    </location>
</feature>
<feature type="chain" id="PRO_5019289441" evidence="1">
    <location>
        <begin position="24"/>
        <end position="148"/>
    </location>
</feature>
<evidence type="ECO:0000313" key="2">
    <source>
        <dbReference type="EMBL" id="AZP12582.1"/>
    </source>
</evidence>
<keyword evidence="3" id="KW-1185">Reference proteome</keyword>
<dbReference type="KEGG" id="upv:EJN92_11545"/>